<dbReference type="Proteomes" id="UP000823617">
    <property type="component" value="Unassembled WGS sequence"/>
</dbReference>
<keyword evidence="1" id="KW-0732">Signal</keyword>
<proteinExistence type="predicted"/>
<feature type="signal peptide" evidence="1">
    <location>
        <begin position="1"/>
        <end position="22"/>
    </location>
</feature>
<accession>A0A9D9HKQ3</accession>
<reference evidence="2" key="1">
    <citation type="submission" date="2020-10" db="EMBL/GenBank/DDBJ databases">
        <authorList>
            <person name="Gilroy R."/>
        </authorList>
    </citation>
    <scope>NUCLEOTIDE SEQUENCE</scope>
    <source>
        <strain evidence="2">B1-3475</strain>
    </source>
</reference>
<organism evidence="2 3">
    <name type="scientific">Candidatus Cryptobacteroides intestinigallinarum</name>
    <dbReference type="NCBI Taxonomy" id="2840767"/>
    <lineage>
        <taxon>Bacteria</taxon>
        <taxon>Pseudomonadati</taxon>
        <taxon>Bacteroidota</taxon>
        <taxon>Bacteroidia</taxon>
        <taxon>Bacteroidales</taxon>
        <taxon>Candidatus Cryptobacteroides</taxon>
    </lineage>
</organism>
<name>A0A9D9HKQ3_9BACT</name>
<evidence type="ECO:0000256" key="1">
    <source>
        <dbReference type="SAM" id="SignalP"/>
    </source>
</evidence>
<feature type="chain" id="PRO_5039423990" description="Outer membrane protein beta-barrel domain-containing protein" evidence="1">
    <location>
        <begin position="23"/>
        <end position="279"/>
    </location>
</feature>
<evidence type="ECO:0000313" key="2">
    <source>
        <dbReference type="EMBL" id="MBO8455633.1"/>
    </source>
</evidence>
<sequence length="279" mass="30443">MKTKFVLFLILLSLGGYNLSYAQITTGKPTSKVIRSGNRAQAGDFGIYLGATSDMLQAFDKDVTFTALPLINLKYMVTDQFEARIGLELYKTSKSFKGDAIRPDLNNPGENVTVPLSYKNASSNAMLYPGIAYHFSKRNLLDVYVGAELPLGWTSETLNGNTLDQGEVGGNLGYVIGESSKTKRAFVIGLGAFIGIQAYIADLPLALGAEFGISSRFDTGLKYKNVYTQGGETQTYYSPDLDFAEGESAEGINYDYSKLKAKTGEIGGQVRLTLTYYFK</sequence>
<reference evidence="2" key="2">
    <citation type="journal article" date="2021" name="PeerJ">
        <title>Extensive microbial diversity within the chicken gut microbiome revealed by metagenomics and culture.</title>
        <authorList>
            <person name="Gilroy R."/>
            <person name="Ravi A."/>
            <person name="Getino M."/>
            <person name="Pursley I."/>
            <person name="Horton D.L."/>
            <person name="Alikhan N.F."/>
            <person name="Baker D."/>
            <person name="Gharbi K."/>
            <person name="Hall N."/>
            <person name="Watson M."/>
            <person name="Adriaenssens E.M."/>
            <person name="Foster-Nyarko E."/>
            <person name="Jarju S."/>
            <person name="Secka A."/>
            <person name="Antonio M."/>
            <person name="Oren A."/>
            <person name="Chaudhuri R.R."/>
            <person name="La Ragione R."/>
            <person name="Hildebrand F."/>
            <person name="Pallen M.J."/>
        </authorList>
    </citation>
    <scope>NUCLEOTIDE SEQUENCE</scope>
    <source>
        <strain evidence="2">B1-3475</strain>
    </source>
</reference>
<dbReference type="EMBL" id="JADIMK010000043">
    <property type="protein sequence ID" value="MBO8455633.1"/>
    <property type="molecule type" value="Genomic_DNA"/>
</dbReference>
<comment type="caution">
    <text evidence="2">The sequence shown here is derived from an EMBL/GenBank/DDBJ whole genome shotgun (WGS) entry which is preliminary data.</text>
</comment>
<protein>
    <recommendedName>
        <fullName evidence="4">Outer membrane protein beta-barrel domain-containing protein</fullName>
    </recommendedName>
</protein>
<evidence type="ECO:0008006" key="4">
    <source>
        <dbReference type="Google" id="ProtNLM"/>
    </source>
</evidence>
<gene>
    <name evidence="2" type="ORF">IAC08_04430</name>
</gene>
<dbReference type="AlphaFoldDB" id="A0A9D9HKQ3"/>
<evidence type="ECO:0000313" key="3">
    <source>
        <dbReference type="Proteomes" id="UP000823617"/>
    </source>
</evidence>